<feature type="compositionally biased region" description="Basic and acidic residues" evidence="3">
    <location>
        <begin position="207"/>
        <end position="238"/>
    </location>
</feature>
<protein>
    <submittedName>
        <fullName evidence="7">Uncharacterized protein</fullName>
    </submittedName>
</protein>
<evidence type="ECO:0000256" key="4">
    <source>
        <dbReference type="SAM" id="SignalP"/>
    </source>
</evidence>
<feature type="signal peptide" evidence="4">
    <location>
        <begin position="1"/>
        <end position="26"/>
    </location>
</feature>
<proteinExistence type="predicted"/>
<dbReference type="OrthoDB" id="9798935at2"/>
<feature type="region of interest" description="Disordered" evidence="3">
    <location>
        <begin position="205"/>
        <end position="306"/>
    </location>
</feature>
<dbReference type="RefSeq" id="WP_086273864.1">
    <property type="nucleotide sequence ID" value="NZ_NGKU01000001.1"/>
</dbReference>
<evidence type="ECO:0000256" key="1">
    <source>
        <dbReference type="ARBA" id="ARBA00022729"/>
    </source>
</evidence>
<sequence length="399" mass="42299">MKAKKIRTMLVAIVAAGTVAPIFAQAESLESLQEQESSVLQQSQAISAEVQIALTDVNNTYSEVESLKAQIAENEETLEQTKADIATAQDTIEKREAVVAERMKDIQVNGGATRDWTVLLESANIQDFINRAYAMTMLQNLEKEKIDSLTSEKEKLETLQDKAEATQTSLTADQQSLEEQAKALDSKISNLQTQLKDNESTLAKIASSKEAEESRLAAEKAAEEKAAKEAEQRAKDEAAAAAKAEAEAQSQAAAKETGASSSASDSASSSSSSSSSSNSSSNTSTSTNDSSSSSSNDTSNSGSTSGKTMMMESTAYSYAEAGASYFTASGTDLRNNPMAVAVDPSVIPLGTLVNVEGYGVALALDTGGAIKGNIIDVHFDNEPECLRWGRRQVKVTILE</sequence>
<name>A0A242A485_9ENTE</name>
<evidence type="ECO:0000313" key="7">
    <source>
        <dbReference type="EMBL" id="OTN75846.1"/>
    </source>
</evidence>
<keyword evidence="2" id="KW-0175">Coiled coil</keyword>
<dbReference type="GO" id="GO:0004553">
    <property type="term" value="F:hydrolase activity, hydrolyzing O-glycosyl compounds"/>
    <property type="evidence" value="ECO:0007669"/>
    <property type="project" value="InterPro"/>
</dbReference>
<dbReference type="EMBL" id="NGKU01000001">
    <property type="protein sequence ID" value="OTN75846.1"/>
    <property type="molecule type" value="Genomic_DNA"/>
</dbReference>
<feature type="domain" description="3D" evidence="5">
    <location>
        <begin position="339"/>
        <end position="399"/>
    </location>
</feature>
<gene>
    <name evidence="7" type="ORF">A5886_000922</name>
</gene>
<dbReference type="Pfam" id="PF24568">
    <property type="entry name" value="CC_PcsB"/>
    <property type="match status" value="1"/>
</dbReference>
<evidence type="ECO:0000256" key="2">
    <source>
        <dbReference type="SAM" id="Coils"/>
    </source>
</evidence>
<dbReference type="GO" id="GO:0019867">
    <property type="term" value="C:outer membrane"/>
    <property type="evidence" value="ECO:0007669"/>
    <property type="project" value="InterPro"/>
</dbReference>
<dbReference type="PANTHER" id="PTHR39160:SF4">
    <property type="entry name" value="RESUSCITATION-PROMOTING FACTOR RPFB"/>
    <property type="match status" value="1"/>
</dbReference>
<dbReference type="STRING" id="1834191.A5886_000922"/>
<keyword evidence="1 4" id="KW-0732">Signal</keyword>
<feature type="coiled-coil region" evidence="2">
    <location>
        <begin position="57"/>
        <end position="98"/>
    </location>
</feature>
<evidence type="ECO:0000259" key="5">
    <source>
        <dbReference type="Pfam" id="PF06725"/>
    </source>
</evidence>
<keyword evidence="8" id="KW-1185">Reference proteome</keyword>
<dbReference type="Pfam" id="PF06725">
    <property type="entry name" value="3D"/>
    <property type="match status" value="1"/>
</dbReference>
<evidence type="ECO:0000259" key="6">
    <source>
        <dbReference type="Pfam" id="PF24568"/>
    </source>
</evidence>
<dbReference type="InterPro" id="IPR010611">
    <property type="entry name" value="3D_dom"/>
</dbReference>
<feature type="domain" description="Peptidoglycan hydrolase PcsB coiled-coil" evidence="6">
    <location>
        <begin position="85"/>
        <end position="158"/>
    </location>
</feature>
<feature type="chain" id="PRO_5011992214" evidence="4">
    <location>
        <begin position="27"/>
        <end position="399"/>
    </location>
</feature>
<feature type="compositionally biased region" description="Low complexity" evidence="3">
    <location>
        <begin position="239"/>
        <end position="306"/>
    </location>
</feature>
<dbReference type="PANTHER" id="PTHR39160">
    <property type="entry name" value="CELL WALL-BINDING PROTEIN YOCH"/>
    <property type="match status" value="1"/>
</dbReference>
<dbReference type="InterPro" id="IPR051933">
    <property type="entry name" value="Resuscitation_pf_RpfB"/>
</dbReference>
<accession>A0A242A485</accession>
<dbReference type="SUPFAM" id="SSF50685">
    <property type="entry name" value="Barwin-like endoglucanases"/>
    <property type="match status" value="1"/>
</dbReference>
<dbReference type="GO" id="GO:0009254">
    <property type="term" value="P:peptidoglycan turnover"/>
    <property type="evidence" value="ECO:0007669"/>
    <property type="project" value="InterPro"/>
</dbReference>
<organism evidence="7 8">
    <name type="scientific">Candidatus Enterococcus testudinis</name>
    <dbReference type="NCBI Taxonomy" id="1834191"/>
    <lineage>
        <taxon>Bacteria</taxon>
        <taxon>Bacillati</taxon>
        <taxon>Bacillota</taxon>
        <taxon>Bacilli</taxon>
        <taxon>Lactobacillales</taxon>
        <taxon>Enterococcaceae</taxon>
        <taxon>Enterococcus</taxon>
    </lineage>
</organism>
<dbReference type="AlphaFoldDB" id="A0A242A485"/>
<dbReference type="InterPro" id="IPR057309">
    <property type="entry name" value="PcsB_CC"/>
</dbReference>
<dbReference type="Proteomes" id="UP000195043">
    <property type="component" value="Unassembled WGS sequence"/>
</dbReference>
<dbReference type="InterPro" id="IPR036908">
    <property type="entry name" value="RlpA-like_sf"/>
</dbReference>
<evidence type="ECO:0000256" key="3">
    <source>
        <dbReference type="SAM" id="MobiDB-lite"/>
    </source>
</evidence>
<dbReference type="Gene3D" id="6.10.250.3150">
    <property type="match status" value="1"/>
</dbReference>
<evidence type="ECO:0000313" key="8">
    <source>
        <dbReference type="Proteomes" id="UP000195043"/>
    </source>
</evidence>
<comment type="caution">
    <text evidence="7">The sequence shown here is derived from an EMBL/GenBank/DDBJ whole genome shotgun (WGS) entry which is preliminary data.</text>
</comment>
<reference evidence="7 8" key="1">
    <citation type="submission" date="2017-05" db="EMBL/GenBank/DDBJ databases">
        <title>The Genome Sequence of Enterococcus sp. 8G7_MSG3316.</title>
        <authorList>
            <consortium name="The Broad Institute Genomics Platform"/>
            <consortium name="The Broad Institute Genomic Center for Infectious Diseases"/>
            <person name="Earl A."/>
            <person name="Manson A."/>
            <person name="Schwartman J."/>
            <person name="Gilmore M."/>
            <person name="Abouelleil A."/>
            <person name="Cao P."/>
            <person name="Chapman S."/>
            <person name="Cusick C."/>
            <person name="Shea T."/>
            <person name="Young S."/>
            <person name="Neafsey D."/>
            <person name="Nusbaum C."/>
            <person name="Birren B."/>
        </authorList>
    </citation>
    <scope>NUCLEOTIDE SEQUENCE [LARGE SCALE GENOMIC DNA]</scope>
    <source>
        <strain evidence="7 8">8G7_MSG3316</strain>
    </source>
</reference>
<dbReference type="CDD" id="cd22786">
    <property type="entry name" value="DPBB_YuiC-like"/>
    <property type="match status" value="1"/>
</dbReference>